<dbReference type="CDD" id="cd06257">
    <property type="entry name" value="DnaJ"/>
    <property type="match status" value="1"/>
</dbReference>
<dbReference type="Pfam" id="PF00226">
    <property type="entry name" value="DnaJ"/>
    <property type="match status" value="1"/>
</dbReference>
<evidence type="ECO:0000259" key="3">
    <source>
        <dbReference type="PROSITE" id="PS50119"/>
    </source>
</evidence>
<dbReference type="OrthoDB" id="442087at2759"/>
<feature type="domain" description="B box-type" evidence="3">
    <location>
        <begin position="414"/>
        <end position="460"/>
    </location>
</feature>
<evidence type="ECO:0000256" key="1">
    <source>
        <dbReference type="PROSITE-ProRule" id="PRU00024"/>
    </source>
</evidence>
<evidence type="ECO:0000313" key="4">
    <source>
        <dbReference type="EMBL" id="KAG4425453.1"/>
    </source>
</evidence>
<dbReference type="GO" id="GO:0008270">
    <property type="term" value="F:zinc ion binding"/>
    <property type="evidence" value="ECO:0007669"/>
    <property type="project" value="UniProtKB-KW"/>
</dbReference>
<accession>A0A8H8BVR6</accession>
<comment type="caution">
    <text evidence="4">The sequence shown here is derived from an EMBL/GenBank/DDBJ whole genome shotgun (WGS) entry which is preliminary data.</text>
</comment>
<dbReference type="InterPro" id="IPR000315">
    <property type="entry name" value="Znf_B-box"/>
</dbReference>
<sequence>MDTFIDHYQILRVGLSASDYEIKQAYLKLSKYFHPDKYNGSDATATFQRIGTAYAVLKDKTQRRAFDIERRRIIGNREWAFPEDVRRTERDRNNSANNILFDNPKFLRAADETGTDRLTFASATRQGLLSGPRQCWKPRPELQDGLYTIFEDDDDQEHQEPLEPRVYQNNFASKELRIPAESLIKWHSGGKLFNPSVFMPARTSRSPRTHTPAQIFCSWKASELQARDRRVKKWQRLAGELRGQIELRRRNAIRQQAKLACFEQDLKHEIELFVVMKERIGQVFQSQDELDEALLGERWFKTLETDIIEAGKKLEFIKSSIRMFMDQLQDHQDDFEHAEHKALVAVANKVLKVLEQAEYIADKHPKDVTKSKIEWKKLTYIGVTEYQTYRQPGDIEKACQVAWKHEIVAEEDFNDVRICRRCKRDCYFNCFYCKHCDSFVCSTCKDRIHQLKKYHEWLEEENRSDYLFGV</sequence>
<gene>
    <name evidence="4" type="ORF">IFR04_001372</name>
</gene>
<reference evidence="4" key="1">
    <citation type="submission" date="2021-02" db="EMBL/GenBank/DDBJ databases">
        <title>Genome sequence Cadophora malorum strain M34.</title>
        <authorList>
            <person name="Stefanovic E."/>
            <person name="Vu D."/>
            <person name="Scully C."/>
            <person name="Dijksterhuis J."/>
            <person name="Roader J."/>
            <person name="Houbraken J."/>
        </authorList>
    </citation>
    <scope>NUCLEOTIDE SEQUENCE</scope>
    <source>
        <strain evidence="4">M34</strain>
    </source>
</reference>
<keyword evidence="1" id="KW-0862">Zinc</keyword>
<dbReference type="AlphaFoldDB" id="A0A8H8BVR6"/>
<dbReference type="InterPro" id="IPR018253">
    <property type="entry name" value="DnaJ_domain_CS"/>
</dbReference>
<dbReference type="EMBL" id="JAFJYH010000010">
    <property type="protein sequence ID" value="KAG4425453.1"/>
    <property type="molecule type" value="Genomic_DNA"/>
</dbReference>
<dbReference type="GO" id="GO:0030544">
    <property type="term" value="F:Hsp70 protein binding"/>
    <property type="evidence" value="ECO:0007669"/>
    <property type="project" value="TreeGrafter"/>
</dbReference>
<dbReference type="InterPro" id="IPR051100">
    <property type="entry name" value="DnaJ_subfamily_B/C"/>
</dbReference>
<keyword evidence="1" id="KW-0479">Metal-binding</keyword>
<dbReference type="InterPro" id="IPR036869">
    <property type="entry name" value="J_dom_sf"/>
</dbReference>
<dbReference type="PROSITE" id="PS50076">
    <property type="entry name" value="DNAJ_2"/>
    <property type="match status" value="1"/>
</dbReference>
<dbReference type="PANTHER" id="PTHR43908:SF3">
    <property type="entry name" value="AT29763P-RELATED"/>
    <property type="match status" value="1"/>
</dbReference>
<dbReference type="PANTHER" id="PTHR43908">
    <property type="entry name" value="AT29763P-RELATED"/>
    <property type="match status" value="1"/>
</dbReference>
<dbReference type="Proteomes" id="UP000664132">
    <property type="component" value="Unassembled WGS sequence"/>
</dbReference>
<proteinExistence type="predicted"/>
<dbReference type="SMART" id="SM00271">
    <property type="entry name" value="DnaJ"/>
    <property type="match status" value="1"/>
</dbReference>
<dbReference type="InterPro" id="IPR001623">
    <property type="entry name" value="DnaJ_domain"/>
</dbReference>
<evidence type="ECO:0000259" key="2">
    <source>
        <dbReference type="PROSITE" id="PS50076"/>
    </source>
</evidence>
<dbReference type="PRINTS" id="PR00625">
    <property type="entry name" value="JDOMAIN"/>
</dbReference>
<organism evidence="4 5">
    <name type="scientific">Cadophora malorum</name>
    <dbReference type="NCBI Taxonomy" id="108018"/>
    <lineage>
        <taxon>Eukaryota</taxon>
        <taxon>Fungi</taxon>
        <taxon>Dikarya</taxon>
        <taxon>Ascomycota</taxon>
        <taxon>Pezizomycotina</taxon>
        <taxon>Leotiomycetes</taxon>
        <taxon>Helotiales</taxon>
        <taxon>Ploettnerulaceae</taxon>
        <taxon>Cadophora</taxon>
    </lineage>
</organism>
<evidence type="ECO:0008006" key="6">
    <source>
        <dbReference type="Google" id="ProtNLM"/>
    </source>
</evidence>
<keyword evidence="1" id="KW-0863">Zinc-finger</keyword>
<name>A0A8H8BVR6_9HELO</name>
<evidence type="ECO:0000313" key="5">
    <source>
        <dbReference type="Proteomes" id="UP000664132"/>
    </source>
</evidence>
<dbReference type="PROSITE" id="PS50119">
    <property type="entry name" value="ZF_BBOX"/>
    <property type="match status" value="1"/>
</dbReference>
<dbReference type="Gene3D" id="1.10.287.110">
    <property type="entry name" value="DnaJ domain"/>
    <property type="match status" value="1"/>
</dbReference>
<dbReference type="GO" id="GO:0005789">
    <property type="term" value="C:endoplasmic reticulum membrane"/>
    <property type="evidence" value="ECO:0007669"/>
    <property type="project" value="TreeGrafter"/>
</dbReference>
<dbReference type="SUPFAM" id="SSF46565">
    <property type="entry name" value="Chaperone J-domain"/>
    <property type="match status" value="1"/>
</dbReference>
<feature type="domain" description="J" evidence="2">
    <location>
        <begin position="6"/>
        <end position="70"/>
    </location>
</feature>
<protein>
    <recommendedName>
        <fullName evidence="6">J domain-containing protein</fullName>
    </recommendedName>
</protein>
<dbReference type="GO" id="GO:0071218">
    <property type="term" value="P:cellular response to misfolded protein"/>
    <property type="evidence" value="ECO:0007669"/>
    <property type="project" value="TreeGrafter"/>
</dbReference>
<keyword evidence="5" id="KW-1185">Reference proteome</keyword>
<dbReference type="PROSITE" id="PS00636">
    <property type="entry name" value="DNAJ_1"/>
    <property type="match status" value="1"/>
</dbReference>